<organism evidence="5 6">
    <name type="scientific">Pseudaeromonas sharmana</name>
    <dbReference type="NCBI Taxonomy" id="328412"/>
    <lineage>
        <taxon>Bacteria</taxon>
        <taxon>Pseudomonadati</taxon>
        <taxon>Pseudomonadota</taxon>
        <taxon>Gammaproteobacteria</taxon>
        <taxon>Aeromonadales</taxon>
        <taxon>Aeromonadaceae</taxon>
        <taxon>Pseudaeromonas</taxon>
    </lineage>
</organism>
<proteinExistence type="predicted"/>
<dbReference type="Pfam" id="PF12802">
    <property type="entry name" value="MarR_2"/>
    <property type="match status" value="1"/>
</dbReference>
<evidence type="ECO:0000313" key="5">
    <source>
        <dbReference type="EMBL" id="MFC3912780.1"/>
    </source>
</evidence>
<dbReference type="InterPro" id="IPR036388">
    <property type="entry name" value="WH-like_DNA-bd_sf"/>
</dbReference>
<reference evidence="6" key="1">
    <citation type="journal article" date="2019" name="Int. J. Syst. Evol. Microbiol.">
        <title>The Global Catalogue of Microorganisms (GCM) 10K type strain sequencing project: providing services to taxonomists for standard genome sequencing and annotation.</title>
        <authorList>
            <consortium name="The Broad Institute Genomics Platform"/>
            <consortium name="The Broad Institute Genome Sequencing Center for Infectious Disease"/>
            <person name="Wu L."/>
            <person name="Ma J."/>
        </authorList>
    </citation>
    <scope>NUCLEOTIDE SEQUENCE [LARGE SCALE GENOMIC DNA]</scope>
    <source>
        <strain evidence="6">CCUG 54939</strain>
    </source>
</reference>
<name>A0ABV8CKT5_9GAMM</name>
<keyword evidence="1" id="KW-0805">Transcription regulation</keyword>
<evidence type="ECO:0000256" key="3">
    <source>
        <dbReference type="ARBA" id="ARBA00023163"/>
    </source>
</evidence>
<feature type="domain" description="HTH marR-type" evidence="4">
    <location>
        <begin position="25"/>
        <end position="159"/>
    </location>
</feature>
<evidence type="ECO:0000256" key="1">
    <source>
        <dbReference type="ARBA" id="ARBA00023015"/>
    </source>
</evidence>
<dbReference type="InterPro" id="IPR036390">
    <property type="entry name" value="WH_DNA-bd_sf"/>
</dbReference>
<evidence type="ECO:0000313" key="6">
    <source>
        <dbReference type="Proteomes" id="UP001595692"/>
    </source>
</evidence>
<dbReference type="InterPro" id="IPR000835">
    <property type="entry name" value="HTH_MarR-typ"/>
</dbReference>
<accession>A0ABV8CKT5</accession>
<dbReference type="Proteomes" id="UP001595692">
    <property type="component" value="Unassembled WGS sequence"/>
</dbReference>
<dbReference type="EMBL" id="JBHSAF010000002">
    <property type="protein sequence ID" value="MFC3912780.1"/>
    <property type="molecule type" value="Genomic_DNA"/>
</dbReference>
<dbReference type="Gene3D" id="1.10.10.10">
    <property type="entry name" value="Winged helix-like DNA-binding domain superfamily/Winged helix DNA-binding domain"/>
    <property type="match status" value="1"/>
</dbReference>
<gene>
    <name evidence="5" type="ORF">ACFOSS_04775</name>
</gene>
<dbReference type="PANTHER" id="PTHR42756:SF1">
    <property type="entry name" value="TRANSCRIPTIONAL REPRESSOR OF EMRAB OPERON"/>
    <property type="match status" value="1"/>
</dbReference>
<dbReference type="SUPFAM" id="SSF46785">
    <property type="entry name" value="Winged helix' DNA-binding domain"/>
    <property type="match status" value="1"/>
</dbReference>
<dbReference type="PROSITE" id="PS50995">
    <property type="entry name" value="HTH_MARR_2"/>
    <property type="match status" value="1"/>
</dbReference>
<keyword evidence="3" id="KW-0804">Transcription</keyword>
<sequence length="166" mass="18653">MNPCKLPIEKMIARCEELRPGTPVEELLMGRLLSAAQHRLAEAKARLLAEEGLTEPLFLALVILLTADDGIQPSELSLMLGASRTSGTRISDELVARGWVDRHEVAGDRRCQLLRLTPAGEQFLADMLPRQRARLRAMWAPFAPEERAEFTRLMRRVLEVIPESSE</sequence>
<dbReference type="PANTHER" id="PTHR42756">
    <property type="entry name" value="TRANSCRIPTIONAL REGULATOR, MARR"/>
    <property type="match status" value="1"/>
</dbReference>
<evidence type="ECO:0000256" key="2">
    <source>
        <dbReference type="ARBA" id="ARBA00023125"/>
    </source>
</evidence>
<protein>
    <submittedName>
        <fullName evidence="5">MarR family transcriptional regulator</fullName>
    </submittedName>
</protein>
<dbReference type="SMART" id="SM00347">
    <property type="entry name" value="HTH_MARR"/>
    <property type="match status" value="1"/>
</dbReference>
<dbReference type="RefSeq" id="WP_377150953.1">
    <property type="nucleotide sequence ID" value="NZ_JBHSAF010000002.1"/>
</dbReference>
<dbReference type="PRINTS" id="PR00598">
    <property type="entry name" value="HTHMARR"/>
</dbReference>
<keyword evidence="2" id="KW-0238">DNA-binding</keyword>
<evidence type="ECO:0000259" key="4">
    <source>
        <dbReference type="PROSITE" id="PS50995"/>
    </source>
</evidence>
<comment type="caution">
    <text evidence="5">The sequence shown here is derived from an EMBL/GenBank/DDBJ whole genome shotgun (WGS) entry which is preliminary data.</text>
</comment>
<keyword evidence="6" id="KW-1185">Reference proteome</keyword>